<dbReference type="Proteomes" id="UP001525890">
    <property type="component" value="Unassembled WGS sequence"/>
</dbReference>
<reference evidence="1 2" key="1">
    <citation type="journal article" date="2022" name="Front. Microbiol.">
        <title>High genomic differentiation and limited gene flow indicate recent cryptic speciation within the genus Laspinema (cyanobacteria).</title>
        <authorList>
            <person name="Stanojkovic A."/>
            <person name="Skoupy S."/>
            <person name="Skaloud P."/>
            <person name="Dvorak P."/>
        </authorList>
    </citation>
    <scope>NUCLEOTIDE SEQUENCE [LARGE SCALE GENOMIC DNA]</scope>
    <source>
        <strain evidence="1 2">D2a</strain>
    </source>
</reference>
<accession>A0ABT2MNR2</accession>
<dbReference type="EMBL" id="JAMXFF010000002">
    <property type="protein sequence ID" value="MCT7965166.1"/>
    <property type="molecule type" value="Genomic_DNA"/>
</dbReference>
<sequence>MANITIGTGATLLETAATERQTQEQMTLSMLQFLQAKERDATANPNGRNYLRSDHSDDNTILTFSCSIPVNYSIESGSGALRIIANEYLTGITFSNGSGGTMQATTAAQSLIESIARQEAIENTGSQNPLSADYIDWSIRKTENQYIFEASGRLPTTALLTPDGSALQISAVSYLV</sequence>
<name>A0ABT2MNR2_9CYAN</name>
<dbReference type="RefSeq" id="WP_368004875.1">
    <property type="nucleotide sequence ID" value="NZ_JAMXFF010000002.1"/>
</dbReference>
<protein>
    <submittedName>
        <fullName evidence="1">Uncharacterized protein</fullName>
    </submittedName>
</protein>
<keyword evidence="2" id="KW-1185">Reference proteome</keyword>
<evidence type="ECO:0000313" key="2">
    <source>
        <dbReference type="Proteomes" id="UP001525890"/>
    </source>
</evidence>
<gene>
    <name evidence="1" type="ORF">NG799_02310</name>
</gene>
<organism evidence="1 2">
    <name type="scientific">Laspinema palackyanum D2a</name>
    <dbReference type="NCBI Taxonomy" id="2953684"/>
    <lineage>
        <taxon>Bacteria</taxon>
        <taxon>Bacillati</taxon>
        <taxon>Cyanobacteriota</taxon>
        <taxon>Cyanophyceae</taxon>
        <taxon>Oscillatoriophycideae</taxon>
        <taxon>Oscillatoriales</taxon>
        <taxon>Laspinemataceae</taxon>
        <taxon>Laspinema</taxon>
        <taxon>Laspinema palackyanum</taxon>
    </lineage>
</organism>
<proteinExistence type="predicted"/>
<evidence type="ECO:0000313" key="1">
    <source>
        <dbReference type="EMBL" id="MCT7965166.1"/>
    </source>
</evidence>
<comment type="caution">
    <text evidence="1">The sequence shown here is derived from an EMBL/GenBank/DDBJ whole genome shotgun (WGS) entry which is preliminary data.</text>
</comment>